<dbReference type="EMBL" id="NCKU01001137">
    <property type="protein sequence ID" value="RWS13006.1"/>
    <property type="molecule type" value="Genomic_DNA"/>
</dbReference>
<dbReference type="PANTHER" id="PTHR13507:SF0">
    <property type="entry name" value="PRKR-INTERACTING PROTEIN 1"/>
    <property type="match status" value="1"/>
</dbReference>
<dbReference type="STRING" id="1965070.A0A443RCM0"/>
<dbReference type="Gene3D" id="1.10.472.10">
    <property type="entry name" value="Cyclin-like"/>
    <property type="match status" value="1"/>
</dbReference>
<dbReference type="Pfam" id="PF08613">
    <property type="entry name" value="Cyclin"/>
    <property type="match status" value="1"/>
</dbReference>
<name>A0A443RCM0_9ACAR</name>
<sequence>MSTSFSAIHVQKMKLEKLMQNIDKEVEIPERVQERKFPEPPDFIRNIMGSSAGAGSGEFHVYRHLRRKEFARQRFIEEQAKKEELDVKYRQKLEENMKIAEEKTAKKRAKRLKKKARKKIREKNGAAVGTKKSVDETSEEEDESDSEKPKEESEEHKATMKRTHVAFTHRLRKSLYCSPNAKHLTDISSLPLTEVSVDLIEKAVKRRTENGLKVFDTDYASRVSRKACVSPCSLMIALIYVERIKLKDPEYLRKVSPCDLFLVSLMVASKYLFDDGEEEEVLNEEWADFGNTDLKALNKLEAEFLNAIDWDLFVDPTLFFQWLSLIEVLVVKNECRKRCWNGLSYSEVLTLLDNASILENLKSELTEYFVKVMVITSLTYTALIFSIVGCVAARITLQDFLVNHLFLDKTSVRNQTSFVDTIGSDMILEKPLLFSDYSSDHSSDREVSYLSVSKISKKDFDYKVQTERKGISALTPDFSCPHVMIRYI</sequence>
<feature type="region of interest" description="Disordered" evidence="1">
    <location>
        <begin position="104"/>
        <end position="164"/>
    </location>
</feature>
<dbReference type="Proteomes" id="UP000285301">
    <property type="component" value="Unassembled WGS sequence"/>
</dbReference>
<dbReference type="InterPro" id="IPR013922">
    <property type="entry name" value="Cyclin_PHO80-like"/>
</dbReference>
<reference evidence="2 3" key="1">
    <citation type="journal article" date="2018" name="Gigascience">
        <title>Genomes of trombidid mites reveal novel predicted allergens and laterally-transferred genes associated with secondary metabolism.</title>
        <authorList>
            <person name="Dong X."/>
            <person name="Chaisiri K."/>
            <person name="Xia D."/>
            <person name="Armstrong S.D."/>
            <person name="Fang Y."/>
            <person name="Donnelly M.J."/>
            <person name="Kadowaki T."/>
            <person name="McGarry J.W."/>
            <person name="Darby A.C."/>
            <person name="Makepeace B.L."/>
        </authorList>
    </citation>
    <scope>NUCLEOTIDE SEQUENCE [LARGE SCALE GENOMIC DNA]</scope>
    <source>
        <strain evidence="2">UoL-WK</strain>
    </source>
</reference>
<dbReference type="InterPro" id="IPR009548">
    <property type="entry name" value="Prkrip1"/>
</dbReference>
<feature type="compositionally biased region" description="Acidic residues" evidence="1">
    <location>
        <begin position="136"/>
        <end position="145"/>
    </location>
</feature>
<dbReference type="AlphaFoldDB" id="A0A443RCM0"/>
<evidence type="ECO:0000256" key="1">
    <source>
        <dbReference type="SAM" id="MobiDB-lite"/>
    </source>
</evidence>
<feature type="compositionally biased region" description="Basic residues" evidence="1">
    <location>
        <begin position="105"/>
        <end position="121"/>
    </location>
</feature>
<organism evidence="2 3">
    <name type="scientific">Dinothrombium tinctorium</name>
    <dbReference type="NCBI Taxonomy" id="1965070"/>
    <lineage>
        <taxon>Eukaryota</taxon>
        <taxon>Metazoa</taxon>
        <taxon>Ecdysozoa</taxon>
        <taxon>Arthropoda</taxon>
        <taxon>Chelicerata</taxon>
        <taxon>Arachnida</taxon>
        <taxon>Acari</taxon>
        <taxon>Acariformes</taxon>
        <taxon>Trombidiformes</taxon>
        <taxon>Prostigmata</taxon>
        <taxon>Anystina</taxon>
        <taxon>Parasitengona</taxon>
        <taxon>Trombidioidea</taxon>
        <taxon>Trombidiidae</taxon>
        <taxon>Dinothrombium</taxon>
    </lineage>
</organism>
<comment type="caution">
    <text evidence="2">The sequence shown here is derived from an EMBL/GenBank/DDBJ whole genome shotgun (WGS) entry which is preliminary data.</text>
</comment>
<proteinExistence type="predicted"/>
<evidence type="ECO:0000313" key="3">
    <source>
        <dbReference type="Proteomes" id="UP000285301"/>
    </source>
</evidence>
<dbReference type="PANTHER" id="PTHR13507">
    <property type="entry name" value="PRKR-INTERACTING PROTEIN 1"/>
    <property type="match status" value="1"/>
</dbReference>
<accession>A0A443RCM0</accession>
<dbReference type="OrthoDB" id="244495at2759"/>
<dbReference type="Pfam" id="PF06658">
    <property type="entry name" value="DUF1168"/>
    <property type="match status" value="1"/>
</dbReference>
<keyword evidence="3" id="KW-1185">Reference proteome</keyword>
<dbReference type="CDD" id="cd20557">
    <property type="entry name" value="CYCLIN_ScPCL1-like"/>
    <property type="match status" value="1"/>
</dbReference>
<gene>
    <name evidence="2" type="ORF">B4U79_05658</name>
</gene>
<feature type="compositionally biased region" description="Basic and acidic residues" evidence="1">
    <location>
        <begin position="146"/>
        <end position="158"/>
    </location>
</feature>
<protein>
    <submittedName>
        <fullName evidence="2">Protein CNPPD1-like protein</fullName>
    </submittedName>
</protein>
<dbReference type="GO" id="GO:0005730">
    <property type="term" value="C:nucleolus"/>
    <property type="evidence" value="ECO:0007669"/>
    <property type="project" value="TreeGrafter"/>
</dbReference>
<dbReference type="GO" id="GO:0004860">
    <property type="term" value="F:protein kinase inhibitor activity"/>
    <property type="evidence" value="ECO:0007669"/>
    <property type="project" value="TreeGrafter"/>
</dbReference>
<dbReference type="GO" id="GO:0019901">
    <property type="term" value="F:protein kinase binding"/>
    <property type="evidence" value="ECO:0007669"/>
    <property type="project" value="InterPro"/>
</dbReference>
<dbReference type="GO" id="GO:0003725">
    <property type="term" value="F:double-stranded RNA binding"/>
    <property type="evidence" value="ECO:0007669"/>
    <property type="project" value="InterPro"/>
</dbReference>
<evidence type="ECO:0000313" key="2">
    <source>
        <dbReference type="EMBL" id="RWS13006.1"/>
    </source>
</evidence>